<accession>A0A6J5KX70</accession>
<organism evidence="2">
    <name type="scientific">uncultured Caudovirales phage</name>
    <dbReference type="NCBI Taxonomy" id="2100421"/>
    <lineage>
        <taxon>Viruses</taxon>
        <taxon>Duplodnaviria</taxon>
        <taxon>Heunggongvirae</taxon>
        <taxon>Uroviricota</taxon>
        <taxon>Caudoviricetes</taxon>
        <taxon>Peduoviridae</taxon>
        <taxon>Maltschvirus</taxon>
        <taxon>Maltschvirus maltsch</taxon>
    </lineage>
</organism>
<sequence length="141" mass="16760">MMSRLCHLIELRNAPCRARNNAYLRGHRAYLRIKEMKKYSNKNCVEIDFKQLEKLEAKKLKSKLEYHIAYAEASKVIKEVSKEISKLKKELKIRKLQRMSMCPIIQNIYMFDSNGDVICLNGKRIREQAMYYAIDEILLKE</sequence>
<reference evidence="2" key="1">
    <citation type="submission" date="2020-04" db="EMBL/GenBank/DDBJ databases">
        <authorList>
            <person name="Chiriac C."/>
            <person name="Salcher M."/>
            <person name="Ghai R."/>
            <person name="Kavagutti S V."/>
        </authorList>
    </citation>
    <scope>NUCLEOTIDE SEQUENCE</scope>
</reference>
<keyword evidence="1" id="KW-0175">Coiled coil</keyword>
<protein>
    <submittedName>
        <fullName evidence="2">Uncharacterized protein</fullName>
    </submittedName>
</protein>
<gene>
    <name evidence="2" type="ORF">UFOVP53_195</name>
</gene>
<proteinExistence type="predicted"/>
<feature type="coiled-coil region" evidence="1">
    <location>
        <begin position="70"/>
        <end position="97"/>
    </location>
</feature>
<dbReference type="EMBL" id="LR796189">
    <property type="protein sequence ID" value="CAB4125666.1"/>
    <property type="molecule type" value="Genomic_DNA"/>
</dbReference>
<name>A0A6J5KX70_9CAUD</name>
<evidence type="ECO:0000313" key="2">
    <source>
        <dbReference type="EMBL" id="CAB4125666.1"/>
    </source>
</evidence>
<evidence type="ECO:0000256" key="1">
    <source>
        <dbReference type="SAM" id="Coils"/>
    </source>
</evidence>